<evidence type="ECO:0000313" key="1">
    <source>
        <dbReference type="EMBL" id="ABI34296.1"/>
    </source>
</evidence>
<reference evidence="1" key="2">
    <citation type="submission" date="2003-05" db="EMBL/GenBank/DDBJ databases">
        <authorList>
            <person name="Ronning C.M."/>
        </authorList>
    </citation>
    <scope>NUCLEOTIDE SEQUENCE</scope>
</reference>
<sequence length="80" mass="9612">MNRLLNLYCLPMKPLIDKDGRRDKTHDILTTDITQRPNDSVRRMYEHVRGILKHTHKLELDKKKPTYLFSTHSTQLKKIR</sequence>
<gene>
    <name evidence="1" type="ORF">SDM1_25t00018</name>
</gene>
<accession>Q0KIU5</accession>
<proteinExistence type="predicted"/>
<protein>
    <submittedName>
        <fullName evidence="1">Uncharacterized protein</fullName>
    </submittedName>
</protein>
<dbReference type="EMBL" id="AC144791">
    <property type="protein sequence ID" value="ABI34296.1"/>
    <property type="molecule type" value="Genomic_DNA"/>
</dbReference>
<organism evidence="1">
    <name type="scientific">Solanum demissum</name>
    <name type="common">Wild potato</name>
    <dbReference type="NCBI Taxonomy" id="50514"/>
    <lineage>
        <taxon>Eukaryota</taxon>
        <taxon>Viridiplantae</taxon>
        <taxon>Streptophyta</taxon>
        <taxon>Embryophyta</taxon>
        <taxon>Tracheophyta</taxon>
        <taxon>Spermatophyta</taxon>
        <taxon>Magnoliopsida</taxon>
        <taxon>eudicotyledons</taxon>
        <taxon>Gunneridae</taxon>
        <taxon>Pentapetalae</taxon>
        <taxon>asterids</taxon>
        <taxon>lamiids</taxon>
        <taxon>Solanales</taxon>
        <taxon>Solanaceae</taxon>
        <taxon>Solanoideae</taxon>
        <taxon>Solaneae</taxon>
        <taxon>Solanum</taxon>
    </lineage>
</organism>
<dbReference type="AlphaFoldDB" id="Q0KIU5"/>
<reference evidence="1" key="3">
    <citation type="submission" date="2004-06" db="EMBL/GenBank/DDBJ databases">
        <authorList>
            <person name="Buell R."/>
        </authorList>
    </citation>
    <scope>NUCLEOTIDE SEQUENCE</scope>
</reference>
<reference evidence="1" key="1">
    <citation type="submission" date="2003-05" db="EMBL/GenBank/DDBJ databases">
        <authorList>
            <person name="Buell R."/>
            <person name="Liu J."/>
            <person name="Childs K."/>
            <person name="Zaborsky J."/>
            <person name="Tallon L."/>
            <person name="Wirtz U."/>
            <person name="Wei F."/>
            <person name="Kuang H."/>
            <person name="Zhang P."/>
            <person name="Marano M."/>
            <person name="Baker B."/>
        </authorList>
    </citation>
    <scope>NUCLEOTIDE SEQUENCE</scope>
</reference>
<name>Q0KIU5_SOLDE</name>
<reference evidence="1" key="4">
    <citation type="submission" date="2006-08" db="EMBL/GenBank/DDBJ databases">
        <authorList>
            <person name="Childs K."/>
        </authorList>
    </citation>
    <scope>NUCLEOTIDE SEQUENCE</scope>
</reference>